<feature type="transmembrane region" description="Helical" evidence="1">
    <location>
        <begin position="55"/>
        <end position="73"/>
    </location>
</feature>
<name>A0A923PQ73_9BACT</name>
<comment type="caution">
    <text evidence="2">The sequence shown here is derived from an EMBL/GenBank/DDBJ whole genome shotgun (WGS) entry which is preliminary data.</text>
</comment>
<dbReference type="EMBL" id="JACSIT010000154">
    <property type="protein sequence ID" value="MBC6996846.1"/>
    <property type="molecule type" value="Genomic_DNA"/>
</dbReference>
<proteinExistence type="predicted"/>
<protein>
    <submittedName>
        <fullName evidence="2">Uncharacterized protein</fullName>
    </submittedName>
</protein>
<reference evidence="2" key="1">
    <citation type="submission" date="2020-08" db="EMBL/GenBank/DDBJ databases">
        <title>Lewinella bacteria from marine environments.</title>
        <authorList>
            <person name="Zhong Y."/>
        </authorList>
    </citation>
    <scope>NUCLEOTIDE SEQUENCE</scope>
    <source>
        <strain evidence="2">KCTC 42187</strain>
    </source>
</reference>
<keyword evidence="3" id="KW-1185">Reference proteome</keyword>
<dbReference type="RefSeq" id="WP_187468849.1">
    <property type="nucleotide sequence ID" value="NZ_JACSIT010000154.1"/>
</dbReference>
<gene>
    <name evidence="2" type="ORF">H9S92_21915</name>
</gene>
<feature type="transmembrane region" description="Helical" evidence="1">
    <location>
        <begin position="13"/>
        <end position="34"/>
    </location>
</feature>
<evidence type="ECO:0000256" key="1">
    <source>
        <dbReference type="SAM" id="Phobius"/>
    </source>
</evidence>
<organism evidence="2 3">
    <name type="scientific">Neolewinella lacunae</name>
    <dbReference type="NCBI Taxonomy" id="1517758"/>
    <lineage>
        <taxon>Bacteria</taxon>
        <taxon>Pseudomonadati</taxon>
        <taxon>Bacteroidota</taxon>
        <taxon>Saprospiria</taxon>
        <taxon>Saprospirales</taxon>
        <taxon>Lewinellaceae</taxon>
        <taxon>Neolewinella</taxon>
    </lineage>
</organism>
<evidence type="ECO:0000313" key="3">
    <source>
        <dbReference type="Proteomes" id="UP000650081"/>
    </source>
</evidence>
<keyword evidence="1" id="KW-0472">Membrane</keyword>
<evidence type="ECO:0000313" key="2">
    <source>
        <dbReference type="EMBL" id="MBC6996846.1"/>
    </source>
</evidence>
<accession>A0A923PQ73</accession>
<sequence>MEQLLPSLLWSDLFKAVLVTGLVYAGLSFGRLLLQGLRINDSRKRVLGNGLARIRAFYEPLALIVIGVVFVLINPLMHSLIMGSVVAMSWSPLREYLSGRFLRITTELRPGQELIFGQEEGTIRSLDTFGLQLQTAAGSRLIGYRRLKNEGFTLQQGSRTSGFHELQIARADADAAGTERLEHRLFTCTYLDWRHQPELFALPDQRGWQLRVLLRCGDHLPAFRQLLEEWGYTIAPQAAPRTSSLFQDRPN</sequence>
<dbReference type="AlphaFoldDB" id="A0A923PQ73"/>
<keyword evidence="1" id="KW-0812">Transmembrane</keyword>
<dbReference type="Proteomes" id="UP000650081">
    <property type="component" value="Unassembled WGS sequence"/>
</dbReference>
<keyword evidence="1" id="KW-1133">Transmembrane helix</keyword>